<name>A0A2H0UGY3_9BACT</name>
<evidence type="ECO:0000256" key="1">
    <source>
        <dbReference type="SAM" id="Phobius"/>
    </source>
</evidence>
<keyword evidence="1" id="KW-1133">Transmembrane helix</keyword>
<reference evidence="3" key="1">
    <citation type="submission" date="2017-09" db="EMBL/GenBank/DDBJ databases">
        <title>Depth-based differentiation of microbial function through sediment-hosted aquifers and enrichment of novel symbionts in the deep terrestrial subsurface.</title>
        <authorList>
            <person name="Probst A.J."/>
            <person name="Ladd B."/>
            <person name="Jarett J.K."/>
            <person name="Geller-Mcgrath D.E."/>
            <person name="Sieber C.M.K."/>
            <person name="Emerson J.B."/>
            <person name="Anantharaman K."/>
            <person name="Thomas B.C."/>
            <person name="Malmstrom R."/>
            <person name="Stieglmeier M."/>
            <person name="Klingl A."/>
            <person name="Woyke T."/>
            <person name="Ryan C.M."/>
            <person name="Banfield J.F."/>
        </authorList>
    </citation>
    <scope>NUCLEOTIDE SEQUENCE [LARGE SCALE GENOMIC DNA]</scope>
</reference>
<sequence length="83" mass="9302">MTNMVKYAIIFIVNHHAGRKTPMKYVKLMLAVLGFIGLLLALGFMVWWPELTASRSHNAHSVMAIVLWHVAIGSVSLWAARTL</sequence>
<protein>
    <submittedName>
        <fullName evidence="2">Uncharacterized protein</fullName>
    </submittedName>
</protein>
<comment type="caution">
    <text evidence="2">The sequence shown here is derived from an EMBL/GenBank/DDBJ whole genome shotgun (WGS) entry which is preliminary data.</text>
</comment>
<feature type="transmembrane region" description="Helical" evidence="1">
    <location>
        <begin position="60"/>
        <end position="80"/>
    </location>
</feature>
<keyword evidence="1" id="KW-0812">Transmembrane</keyword>
<gene>
    <name evidence="2" type="ORF">COU14_03320</name>
</gene>
<accession>A0A2H0UGY3</accession>
<feature type="transmembrane region" description="Helical" evidence="1">
    <location>
        <begin position="28"/>
        <end position="48"/>
    </location>
</feature>
<proteinExistence type="predicted"/>
<dbReference type="Proteomes" id="UP000229612">
    <property type="component" value="Unassembled WGS sequence"/>
</dbReference>
<keyword evidence="1" id="KW-0472">Membrane</keyword>
<dbReference type="AlphaFoldDB" id="A0A2H0UGY3"/>
<evidence type="ECO:0000313" key="3">
    <source>
        <dbReference type="Proteomes" id="UP000229612"/>
    </source>
</evidence>
<evidence type="ECO:0000313" key="2">
    <source>
        <dbReference type="EMBL" id="PIR85651.1"/>
    </source>
</evidence>
<organism evidence="2 3">
    <name type="scientific">Candidatus Kaiserbacteria bacterium CG10_big_fil_rev_8_21_14_0_10_44_10</name>
    <dbReference type="NCBI Taxonomy" id="1974606"/>
    <lineage>
        <taxon>Bacteria</taxon>
        <taxon>Candidatus Kaiseribacteriota</taxon>
    </lineage>
</organism>
<dbReference type="EMBL" id="PFBG01000036">
    <property type="protein sequence ID" value="PIR85651.1"/>
    <property type="molecule type" value="Genomic_DNA"/>
</dbReference>